<protein>
    <submittedName>
        <fullName evidence="2">GAP family protein</fullName>
    </submittedName>
</protein>
<reference evidence="2 3" key="1">
    <citation type="submission" date="2021-04" db="EMBL/GenBank/DDBJ databases">
        <title>Nocardia tengchongensis.</title>
        <authorList>
            <person name="Zhuang k."/>
            <person name="Ran Y."/>
            <person name="Li W."/>
        </authorList>
    </citation>
    <scope>NUCLEOTIDE SEQUENCE [LARGE SCALE GENOMIC DNA]</scope>
    <source>
        <strain evidence="2 3">CFH S0057</strain>
    </source>
</reference>
<evidence type="ECO:0000313" key="2">
    <source>
        <dbReference type="EMBL" id="QVI24346.1"/>
    </source>
</evidence>
<organism evidence="2 3">
    <name type="scientific">Nocardia tengchongensis</name>
    <dbReference type="NCBI Taxonomy" id="2055889"/>
    <lineage>
        <taxon>Bacteria</taxon>
        <taxon>Bacillati</taxon>
        <taxon>Actinomycetota</taxon>
        <taxon>Actinomycetes</taxon>
        <taxon>Mycobacteriales</taxon>
        <taxon>Nocardiaceae</taxon>
        <taxon>Nocardia</taxon>
    </lineage>
</organism>
<feature type="transmembrane region" description="Helical" evidence="1">
    <location>
        <begin position="69"/>
        <end position="88"/>
    </location>
</feature>
<keyword evidence="1" id="KW-0472">Membrane</keyword>
<dbReference type="EMBL" id="CP074371">
    <property type="protein sequence ID" value="QVI24346.1"/>
    <property type="molecule type" value="Genomic_DNA"/>
</dbReference>
<feature type="transmembrane region" description="Helical" evidence="1">
    <location>
        <begin position="39"/>
        <end position="63"/>
    </location>
</feature>
<proteinExistence type="predicted"/>
<dbReference type="Proteomes" id="UP000683310">
    <property type="component" value="Chromosome"/>
</dbReference>
<dbReference type="RefSeq" id="WP_213560409.1">
    <property type="nucleotide sequence ID" value="NZ_JBHTCI010000007.1"/>
</dbReference>
<evidence type="ECO:0000313" key="3">
    <source>
        <dbReference type="Proteomes" id="UP000683310"/>
    </source>
</evidence>
<dbReference type="InterPro" id="IPR021315">
    <property type="entry name" value="Gap/Sap"/>
</dbReference>
<keyword evidence="1" id="KW-1133">Transmembrane helix</keyword>
<feature type="transmembrane region" description="Helical" evidence="1">
    <location>
        <begin position="150"/>
        <end position="174"/>
    </location>
</feature>
<evidence type="ECO:0000256" key="1">
    <source>
        <dbReference type="SAM" id="Phobius"/>
    </source>
</evidence>
<sequence length="216" mass="21523">MIGDLLPLAIGVALSPIPVVAAILMLLSVNAKRASVGFALGWVTGILTVTGLVTAAAAAGLMSSASQPSTAASVIKIAMGLLLVVIAVRQWRSRADDSIPAWMTAIDELGVAKAAGLGVLLSVLNPKNLLLCLTAGVTIGTAGLNPAGNAVAITAFVLLGAASVVVPVGGYAVAANQLRGALAGLKNWLQAHNHTVIAVVFMVMGTTALAKGVTGF</sequence>
<dbReference type="Pfam" id="PF11139">
    <property type="entry name" value="SfLAP"/>
    <property type="match status" value="1"/>
</dbReference>
<gene>
    <name evidence="2" type="ORF">KHQ06_17245</name>
</gene>
<name>A0ABX8CYC5_9NOCA</name>
<keyword evidence="1" id="KW-0812">Transmembrane</keyword>
<feature type="transmembrane region" description="Helical" evidence="1">
    <location>
        <begin position="195"/>
        <end position="213"/>
    </location>
</feature>
<feature type="transmembrane region" description="Helical" evidence="1">
    <location>
        <begin position="6"/>
        <end position="27"/>
    </location>
</feature>
<keyword evidence="3" id="KW-1185">Reference proteome</keyword>
<accession>A0ABX8CYC5</accession>